<protein>
    <submittedName>
        <fullName evidence="2">Uncharacterized protein</fullName>
    </submittedName>
</protein>
<evidence type="ECO:0000313" key="3">
    <source>
        <dbReference type="Proteomes" id="UP000239861"/>
    </source>
</evidence>
<keyword evidence="1" id="KW-0472">Membrane</keyword>
<name>A0AB37A0D7_9BACT</name>
<evidence type="ECO:0000313" key="2">
    <source>
        <dbReference type="EMBL" id="PPK63066.1"/>
    </source>
</evidence>
<dbReference type="AlphaFoldDB" id="A0AB37A0D7"/>
<evidence type="ECO:0000256" key="1">
    <source>
        <dbReference type="SAM" id="Phobius"/>
    </source>
</evidence>
<accession>A0AB37A0D7</accession>
<keyword evidence="1" id="KW-1133">Transmembrane helix</keyword>
<dbReference type="EMBL" id="PTIW01000001">
    <property type="protein sequence ID" value="PPK63066.1"/>
    <property type="molecule type" value="Genomic_DNA"/>
</dbReference>
<organism evidence="2 3">
    <name type="scientific">Malaciobacter marinus</name>
    <dbReference type="NCBI Taxonomy" id="505249"/>
    <lineage>
        <taxon>Bacteria</taxon>
        <taxon>Pseudomonadati</taxon>
        <taxon>Campylobacterota</taxon>
        <taxon>Epsilonproteobacteria</taxon>
        <taxon>Campylobacterales</taxon>
        <taxon>Arcobacteraceae</taxon>
        <taxon>Malaciobacter</taxon>
    </lineage>
</organism>
<keyword evidence="1" id="KW-0812">Transmembrane</keyword>
<gene>
    <name evidence="2" type="ORF">B0F89_101267</name>
</gene>
<feature type="transmembrane region" description="Helical" evidence="1">
    <location>
        <begin position="48"/>
        <end position="74"/>
    </location>
</feature>
<dbReference type="RefSeq" id="WP_079577521.1">
    <property type="nucleotide sequence ID" value="NZ_FUYO01000005.1"/>
</dbReference>
<reference evidence="2 3" key="1">
    <citation type="submission" date="2018-02" db="EMBL/GenBank/DDBJ databases">
        <title>Subsurface microbial communities from deep shales in Ohio and West Virginia, USA.</title>
        <authorList>
            <person name="Wrighton K."/>
        </authorList>
    </citation>
    <scope>NUCLEOTIDE SEQUENCE [LARGE SCALE GENOMIC DNA]</scope>
    <source>
        <strain evidence="2 3">MARC-MIP3H16</strain>
    </source>
</reference>
<feature type="transmembrane region" description="Helical" evidence="1">
    <location>
        <begin position="12"/>
        <end position="36"/>
    </location>
</feature>
<comment type="caution">
    <text evidence="2">The sequence shown here is derived from an EMBL/GenBank/DDBJ whole genome shotgun (WGS) entry which is preliminary data.</text>
</comment>
<dbReference type="Proteomes" id="UP000239861">
    <property type="component" value="Unassembled WGS sequence"/>
</dbReference>
<proteinExistence type="predicted"/>
<sequence>MYESYIAFDVNWRLLALPLSFLCVFYLVIHFINYFVQKSKKHNGFKYLIKEIASATSSVFYTLITALFLLYLGFVSTYVAKVGKEHNITNGADGIKYIIRLGLSNNHDK</sequence>